<evidence type="ECO:0000313" key="1">
    <source>
        <dbReference type="EMBL" id="SIT51151.1"/>
    </source>
</evidence>
<keyword evidence="2" id="KW-1185">Reference proteome</keyword>
<organism evidence="1 2">
    <name type="scientific">Paraburkholderia piptadeniae</name>
    <dbReference type="NCBI Taxonomy" id="1701573"/>
    <lineage>
        <taxon>Bacteria</taxon>
        <taxon>Pseudomonadati</taxon>
        <taxon>Pseudomonadota</taxon>
        <taxon>Betaproteobacteria</taxon>
        <taxon>Burkholderiales</taxon>
        <taxon>Burkholderiaceae</taxon>
        <taxon>Paraburkholderia</taxon>
    </lineage>
</organism>
<gene>
    <name evidence="1" type="ORF">BN2476_1020010</name>
</gene>
<evidence type="ECO:0000313" key="2">
    <source>
        <dbReference type="Proteomes" id="UP000195569"/>
    </source>
</evidence>
<accession>A0A1N7SUZ2</accession>
<name>A0A1N7SUZ2_9BURK</name>
<protein>
    <submittedName>
        <fullName evidence="1">Uncharacterized protein</fullName>
    </submittedName>
</protein>
<proteinExistence type="predicted"/>
<comment type="caution">
    <text evidence="1">The sequence shown here is derived from an EMBL/GenBank/DDBJ whole genome shotgun (WGS) entry which is preliminary data.</text>
</comment>
<reference evidence="1" key="1">
    <citation type="submission" date="2016-12" db="EMBL/GenBank/DDBJ databases">
        <authorList>
            <person name="Moulin L."/>
        </authorList>
    </citation>
    <scope>NUCLEOTIDE SEQUENCE [LARGE SCALE GENOMIC DNA]</scope>
    <source>
        <strain evidence="1">STM 7183</strain>
    </source>
</reference>
<dbReference type="AlphaFoldDB" id="A0A1N7SUZ2"/>
<dbReference type="EMBL" id="CYGY02000102">
    <property type="protein sequence ID" value="SIT51151.1"/>
    <property type="molecule type" value="Genomic_DNA"/>
</dbReference>
<dbReference type="Proteomes" id="UP000195569">
    <property type="component" value="Unassembled WGS sequence"/>
</dbReference>
<sequence>MRMMSDNASRIIRIIRINPREPRC</sequence>